<keyword evidence="1" id="KW-1133">Transmembrane helix</keyword>
<dbReference type="Proteomes" id="UP000324233">
    <property type="component" value="Chromosome"/>
</dbReference>
<evidence type="ECO:0000256" key="1">
    <source>
        <dbReference type="SAM" id="Phobius"/>
    </source>
</evidence>
<feature type="transmembrane region" description="Helical" evidence="1">
    <location>
        <begin position="349"/>
        <end position="366"/>
    </location>
</feature>
<keyword evidence="1" id="KW-0472">Membrane</keyword>
<feature type="transmembrane region" description="Helical" evidence="1">
    <location>
        <begin position="248"/>
        <end position="268"/>
    </location>
</feature>
<keyword evidence="3" id="KW-1185">Reference proteome</keyword>
<proteinExistence type="predicted"/>
<dbReference type="EMBL" id="CP042997">
    <property type="protein sequence ID" value="QEH34672.1"/>
    <property type="molecule type" value="Genomic_DNA"/>
</dbReference>
<evidence type="ECO:0000313" key="2">
    <source>
        <dbReference type="EMBL" id="QEH34672.1"/>
    </source>
</evidence>
<evidence type="ECO:0008006" key="4">
    <source>
        <dbReference type="Google" id="ProtNLM"/>
    </source>
</evidence>
<feature type="transmembrane region" description="Helical" evidence="1">
    <location>
        <begin position="320"/>
        <end position="342"/>
    </location>
</feature>
<gene>
    <name evidence="2" type="ORF">OJF2_32130</name>
</gene>
<name>A0A5B9W1Y7_9BACT</name>
<organism evidence="2 3">
    <name type="scientific">Aquisphaera giovannonii</name>
    <dbReference type="NCBI Taxonomy" id="406548"/>
    <lineage>
        <taxon>Bacteria</taxon>
        <taxon>Pseudomonadati</taxon>
        <taxon>Planctomycetota</taxon>
        <taxon>Planctomycetia</taxon>
        <taxon>Isosphaerales</taxon>
        <taxon>Isosphaeraceae</taxon>
        <taxon>Aquisphaera</taxon>
    </lineage>
</organism>
<keyword evidence="1" id="KW-0812">Transmembrane</keyword>
<feature type="transmembrane region" description="Helical" evidence="1">
    <location>
        <begin position="372"/>
        <end position="393"/>
    </location>
</feature>
<dbReference type="OrthoDB" id="5512260at2"/>
<evidence type="ECO:0000313" key="3">
    <source>
        <dbReference type="Proteomes" id="UP000324233"/>
    </source>
</evidence>
<dbReference type="KEGG" id="agv:OJF2_32130"/>
<protein>
    <recommendedName>
        <fullName evidence="4">Glycosyltransferase RgtA/B/C/D-like domain-containing protein</fullName>
    </recommendedName>
</protein>
<accession>A0A5B9W1Y7</accession>
<sequence>MSTGGPFRTPAGMMRRLVASRKPWHLPASGAALSVLLALPALGAGWILDDYYHRTILLGRSRLRDELGPPAEMFRFFRGDPARTRRLVDIGLFPWWTDPSLKAEFLQALSVLTHRLDYALWPDSPPLMHAQSLLWLGAAAAAAAAYYRRMFGARGVAAVAAFLFAADDARGATVGFLANRNVLVAATFGISALIAHDRDRRGGSRVGRLLAPLLLLAALSSKEEGIGTCAYLASYALFVDPRGIRRGVLALGPCFAAVVAWASLRAYWGYGVRDMGLYIDPLADPSRFLSALPGRMLVLLLGQWSPVPADLGTLLQPARFAALACLAAAFLAVLLVAMAPLLRRDRLSRFWAAGMLLATIPVSATLPMDRLLTFVGLGASGLLARFWQSAFAADGPPPGPRRGRLVEGVAWFLVAVHAILAPLILPARAANPLGPAWIERRLYVPTSMALGPEDRAVVIVNAPSPVHAGYLALRRELDGVDSSAPVRVLAPAIPSVRIRRLDDRTLAVRPRGGYLRWPLDRAFRSERRAFRAGDEVKLTGMTVAIRSVTPDGRPEEASFRFDVPLESRSLLWLCFREGRFEPFTPPAVGQGVEIDFRWNRSLLSPRRGAGYDEGLPPGPAARKAR</sequence>
<feature type="transmembrane region" description="Helical" evidence="1">
    <location>
        <begin position="405"/>
        <end position="425"/>
    </location>
</feature>
<dbReference type="AlphaFoldDB" id="A0A5B9W1Y7"/>
<reference evidence="2 3" key="1">
    <citation type="submission" date="2019-08" db="EMBL/GenBank/DDBJ databases">
        <title>Deep-cultivation of Planctomycetes and their phenomic and genomic characterization uncovers novel biology.</title>
        <authorList>
            <person name="Wiegand S."/>
            <person name="Jogler M."/>
            <person name="Boedeker C."/>
            <person name="Pinto D."/>
            <person name="Vollmers J."/>
            <person name="Rivas-Marin E."/>
            <person name="Kohn T."/>
            <person name="Peeters S.H."/>
            <person name="Heuer A."/>
            <person name="Rast P."/>
            <person name="Oberbeckmann S."/>
            <person name="Bunk B."/>
            <person name="Jeske O."/>
            <person name="Meyerdierks A."/>
            <person name="Storesund J.E."/>
            <person name="Kallscheuer N."/>
            <person name="Luecker S."/>
            <person name="Lage O.M."/>
            <person name="Pohl T."/>
            <person name="Merkel B.J."/>
            <person name="Hornburger P."/>
            <person name="Mueller R.-W."/>
            <person name="Bruemmer F."/>
            <person name="Labrenz M."/>
            <person name="Spormann A.M."/>
            <person name="Op den Camp H."/>
            <person name="Overmann J."/>
            <person name="Amann R."/>
            <person name="Jetten M.S.M."/>
            <person name="Mascher T."/>
            <person name="Medema M.H."/>
            <person name="Devos D.P."/>
            <person name="Kaster A.-K."/>
            <person name="Ovreas L."/>
            <person name="Rohde M."/>
            <person name="Galperin M.Y."/>
            <person name="Jogler C."/>
        </authorList>
    </citation>
    <scope>NUCLEOTIDE SEQUENCE [LARGE SCALE GENOMIC DNA]</scope>
    <source>
        <strain evidence="2 3">OJF2</strain>
    </source>
</reference>
<dbReference type="RefSeq" id="WP_148594560.1">
    <property type="nucleotide sequence ID" value="NZ_CP042997.1"/>
</dbReference>